<evidence type="ECO:0000259" key="16">
    <source>
        <dbReference type="PROSITE" id="PS51192"/>
    </source>
</evidence>
<evidence type="ECO:0000256" key="4">
    <source>
        <dbReference type="ARBA" id="ARBA00022763"/>
    </source>
</evidence>
<dbReference type="InterPro" id="IPR004609">
    <property type="entry name" value="ATP-dep_DNA_helicase_RecG"/>
</dbReference>
<evidence type="ECO:0000256" key="15">
    <source>
        <dbReference type="RuleBase" id="RU363016"/>
    </source>
</evidence>
<dbReference type="EMBL" id="MGGR01000007">
    <property type="protein sequence ID" value="OGM34297.1"/>
    <property type="molecule type" value="Genomic_DNA"/>
</dbReference>
<dbReference type="SMART" id="SM00487">
    <property type="entry name" value="DEXDc"/>
    <property type="match status" value="1"/>
</dbReference>
<dbReference type="InterPro" id="IPR014001">
    <property type="entry name" value="Helicase_ATP-bd"/>
</dbReference>
<dbReference type="Pfam" id="PF17191">
    <property type="entry name" value="RecG_wedge"/>
    <property type="match status" value="1"/>
</dbReference>
<keyword evidence="5 15" id="KW-0378">Hydrolase</keyword>
<evidence type="ECO:0000256" key="3">
    <source>
        <dbReference type="ARBA" id="ARBA00022741"/>
    </source>
</evidence>
<comment type="catalytic activity">
    <reaction evidence="12 15">
        <text>Couples ATP hydrolysis with the unwinding of duplex DNA by translocating in the 3'-5' direction.</text>
        <dbReference type="EC" id="5.6.2.4"/>
    </reaction>
</comment>
<dbReference type="Pfam" id="PF19833">
    <property type="entry name" value="RecG_dom3_C"/>
    <property type="match status" value="1"/>
</dbReference>
<dbReference type="GO" id="GO:0016887">
    <property type="term" value="F:ATP hydrolysis activity"/>
    <property type="evidence" value="ECO:0007669"/>
    <property type="project" value="RHEA"/>
</dbReference>
<keyword evidence="9 15" id="KW-0233">DNA recombination</keyword>
<dbReference type="EC" id="5.6.2.4" evidence="13 15"/>
<feature type="domain" description="Helicase ATP-binding" evidence="16">
    <location>
        <begin position="275"/>
        <end position="431"/>
    </location>
</feature>
<dbReference type="GO" id="GO:0003677">
    <property type="term" value="F:DNA binding"/>
    <property type="evidence" value="ECO:0007669"/>
    <property type="project" value="UniProtKB-KW"/>
</dbReference>
<evidence type="ECO:0000256" key="11">
    <source>
        <dbReference type="ARBA" id="ARBA00023235"/>
    </source>
</evidence>
<gene>
    <name evidence="18" type="ORF">A3D01_00815</name>
</gene>
<comment type="caution">
    <text evidence="18">The sequence shown here is derived from an EMBL/GenBank/DDBJ whole genome shotgun (WGS) entry which is preliminary data.</text>
</comment>
<dbReference type="GO" id="GO:0006310">
    <property type="term" value="P:DNA recombination"/>
    <property type="evidence" value="ECO:0007669"/>
    <property type="project" value="UniProtKB-UniRule"/>
</dbReference>
<dbReference type="SUPFAM" id="SSF52540">
    <property type="entry name" value="P-loop containing nucleoside triphosphate hydrolases"/>
    <property type="match status" value="2"/>
</dbReference>
<dbReference type="SMART" id="SM00490">
    <property type="entry name" value="HELICc"/>
    <property type="match status" value="1"/>
</dbReference>
<dbReference type="Pfam" id="PF00271">
    <property type="entry name" value="Helicase_C"/>
    <property type="match status" value="1"/>
</dbReference>
<dbReference type="InterPro" id="IPR045562">
    <property type="entry name" value="RecG_dom3_C"/>
</dbReference>
<evidence type="ECO:0000256" key="14">
    <source>
        <dbReference type="ARBA" id="ARBA00048988"/>
    </source>
</evidence>
<dbReference type="Gene3D" id="3.40.50.300">
    <property type="entry name" value="P-loop containing nucleotide triphosphate hydrolases"/>
    <property type="match status" value="2"/>
</dbReference>
<evidence type="ECO:0000313" key="19">
    <source>
        <dbReference type="Proteomes" id="UP000177169"/>
    </source>
</evidence>
<dbReference type="InterPro" id="IPR033454">
    <property type="entry name" value="RecG_wedge"/>
</dbReference>
<keyword evidence="4 15" id="KW-0227">DNA damage</keyword>
<dbReference type="AlphaFoldDB" id="A0A1F7Z446"/>
<evidence type="ECO:0000256" key="9">
    <source>
        <dbReference type="ARBA" id="ARBA00023172"/>
    </source>
</evidence>
<evidence type="ECO:0000256" key="5">
    <source>
        <dbReference type="ARBA" id="ARBA00022801"/>
    </source>
</evidence>
<evidence type="ECO:0000256" key="2">
    <source>
        <dbReference type="ARBA" id="ARBA00017846"/>
    </source>
</evidence>
<comment type="similarity">
    <text evidence="1 15">Belongs to the helicase family. RecG subfamily.</text>
</comment>
<dbReference type="Proteomes" id="UP000177169">
    <property type="component" value="Unassembled WGS sequence"/>
</dbReference>
<protein>
    <recommendedName>
        <fullName evidence="2 15">ATP-dependent DNA helicase RecG</fullName>
        <ecNumber evidence="13 15">5.6.2.4</ecNumber>
    </recommendedName>
</protein>
<dbReference type="PANTHER" id="PTHR47964">
    <property type="entry name" value="ATP-DEPENDENT DNA HELICASE HOMOLOG RECG, CHLOROPLASTIC"/>
    <property type="match status" value="1"/>
</dbReference>
<feature type="domain" description="Helicase C-terminal" evidence="17">
    <location>
        <begin position="454"/>
        <end position="613"/>
    </location>
</feature>
<evidence type="ECO:0000256" key="8">
    <source>
        <dbReference type="ARBA" id="ARBA00023125"/>
    </source>
</evidence>
<comment type="catalytic activity">
    <reaction evidence="14 15">
        <text>ATP + H2O = ADP + phosphate + H(+)</text>
        <dbReference type="Rhea" id="RHEA:13065"/>
        <dbReference type="ChEBI" id="CHEBI:15377"/>
        <dbReference type="ChEBI" id="CHEBI:15378"/>
        <dbReference type="ChEBI" id="CHEBI:30616"/>
        <dbReference type="ChEBI" id="CHEBI:43474"/>
        <dbReference type="ChEBI" id="CHEBI:456216"/>
        <dbReference type="EC" id="5.6.2.4"/>
    </reaction>
</comment>
<dbReference type="STRING" id="1802505.A3D01_00815"/>
<dbReference type="PROSITE" id="PS51194">
    <property type="entry name" value="HELICASE_CTER"/>
    <property type="match status" value="1"/>
</dbReference>
<evidence type="ECO:0000313" key="18">
    <source>
        <dbReference type="EMBL" id="OGM34297.1"/>
    </source>
</evidence>
<dbReference type="PANTHER" id="PTHR47964:SF1">
    <property type="entry name" value="ATP-DEPENDENT DNA HELICASE HOMOLOG RECG, CHLOROPLASTIC"/>
    <property type="match status" value="1"/>
</dbReference>
<dbReference type="PROSITE" id="PS51192">
    <property type="entry name" value="HELICASE_ATP_BIND_1"/>
    <property type="match status" value="1"/>
</dbReference>
<dbReference type="SUPFAM" id="SSF50249">
    <property type="entry name" value="Nucleic acid-binding proteins"/>
    <property type="match status" value="1"/>
</dbReference>
<keyword evidence="8" id="KW-0238">DNA-binding</keyword>
<evidence type="ECO:0000256" key="12">
    <source>
        <dbReference type="ARBA" id="ARBA00034617"/>
    </source>
</evidence>
<evidence type="ECO:0000256" key="6">
    <source>
        <dbReference type="ARBA" id="ARBA00022806"/>
    </source>
</evidence>
<dbReference type="InterPro" id="IPR027417">
    <property type="entry name" value="P-loop_NTPase"/>
</dbReference>
<dbReference type="GO" id="GO:0006281">
    <property type="term" value="P:DNA repair"/>
    <property type="evidence" value="ECO:0007669"/>
    <property type="project" value="UniProtKB-UniRule"/>
</dbReference>
<dbReference type="Pfam" id="PF00270">
    <property type="entry name" value="DEAD"/>
    <property type="match status" value="1"/>
</dbReference>
<dbReference type="NCBIfam" id="NF008168">
    <property type="entry name" value="PRK10917.2-2"/>
    <property type="match status" value="1"/>
</dbReference>
<dbReference type="NCBIfam" id="NF008165">
    <property type="entry name" value="PRK10917.1-3"/>
    <property type="match status" value="1"/>
</dbReference>
<evidence type="ECO:0000256" key="10">
    <source>
        <dbReference type="ARBA" id="ARBA00023204"/>
    </source>
</evidence>
<evidence type="ECO:0000256" key="7">
    <source>
        <dbReference type="ARBA" id="ARBA00022840"/>
    </source>
</evidence>
<dbReference type="InterPro" id="IPR012340">
    <property type="entry name" value="NA-bd_OB-fold"/>
</dbReference>
<reference evidence="18 19" key="1">
    <citation type="journal article" date="2016" name="Nat. Commun.">
        <title>Thousands of microbial genomes shed light on interconnected biogeochemical processes in an aquifer system.</title>
        <authorList>
            <person name="Anantharaman K."/>
            <person name="Brown C.T."/>
            <person name="Hug L.A."/>
            <person name="Sharon I."/>
            <person name="Castelle C.J."/>
            <person name="Probst A.J."/>
            <person name="Thomas B.C."/>
            <person name="Singh A."/>
            <person name="Wilkins M.J."/>
            <person name="Karaoz U."/>
            <person name="Brodie E.L."/>
            <person name="Williams K.H."/>
            <person name="Hubbard S.S."/>
            <person name="Banfield J.F."/>
        </authorList>
    </citation>
    <scope>NUCLEOTIDE SEQUENCE [LARGE SCALE GENOMIC DNA]</scope>
</reference>
<dbReference type="CDD" id="cd04488">
    <property type="entry name" value="RecG_wedge_OBF"/>
    <property type="match status" value="1"/>
</dbReference>
<keyword evidence="6 15" id="KW-0347">Helicase</keyword>
<dbReference type="GO" id="GO:0043138">
    <property type="term" value="F:3'-5' DNA helicase activity"/>
    <property type="evidence" value="ECO:0007669"/>
    <property type="project" value="UniProtKB-EC"/>
</dbReference>
<proteinExistence type="inferred from homology"/>
<keyword evidence="11" id="KW-0413">Isomerase</keyword>
<keyword evidence="3 15" id="KW-0547">Nucleotide-binding</keyword>
<name>A0A1F7Z446_9BACT</name>
<evidence type="ECO:0000259" key="17">
    <source>
        <dbReference type="PROSITE" id="PS51194"/>
    </source>
</evidence>
<evidence type="ECO:0000256" key="1">
    <source>
        <dbReference type="ARBA" id="ARBA00007504"/>
    </source>
</evidence>
<comment type="function">
    <text evidence="15">Plays a critical role in recombination and DNA repair. Helps process Holliday junction intermediates to mature products by catalyzing branch migration. Has replication fork regression activity, unwinds stalled or blocked replication forks to make a HJ that can be resolved. Has a DNA unwinding activity characteristic of a DNA helicase with 3'-5' polarity.</text>
</comment>
<accession>A0A1F7Z446</accession>
<dbReference type="NCBIfam" id="TIGR00643">
    <property type="entry name" value="recG"/>
    <property type="match status" value="1"/>
</dbReference>
<dbReference type="GO" id="GO:0005524">
    <property type="term" value="F:ATP binding"/>
    <property type="evidence" value="ECO:0007669"/>
    <property type="project" value="UniProtKB-KW"/>
</dbReference>
<dbReference type="Gene3D" id="2.40.50.140">
    <property type="entry name" value="Nucleic acid-binding proteins"/>
    <property type="match status" value="1"/>
</dbReference>
<sequence>MKLDTPILRLPSVGSVYANRLRKLDIETAEDLLLHVPSRYIDYRIKSAISDTQPGETVTIQGKIESVKNIYTTHGKKIQMGEVSDKTGVLTVVWFNQPYLIRNVKKGMNYSFSGKIDWFDRKKALVSPEYEPLDGKTQTLHTGRLVPVYPETARVSSKWLRGKVVLTLSLVEQWLDDFVPTDVLARYSLIDFIKALESVHFPETPEEAREAKTRLAFNELLFHHLRSLMRKKDWHQIMTANRLIVDTDAMKEFINSLAFDLTNSQIRSINEISEDLVKDSPMNRLLEGDVGSGKTVVAAAAAFASFINGYQTVFMAPTQILANQHFNTLHEIFDRFKVRVSLVTSSLVKKDLGKTDIFVGTHALIHKKIDFESVSLVVIDEQHRFGVEQRAHLIKKTENKGTAPHILTMTATPIPRTAALTIYGDLDLSTLDELPKGRRPITTWVISPAKRDSGYEWIKDKIKKENIQVYIICPLIEESEVETMRQVKAATVEYEKLKEIFSDMNVDLLHGRQSAKLKNEVLDSFKKGVTKVLVSTPVVEVGIDVANATIMVIEGAERFGLAQLHQLRGRVGRGSIKSYCLLITDSHSNVVFTRLKALTKSMSGFELAELDLKMRGPGEIFGKKQHGFLDLKIAAWSDTDLIKKSRSVAEEAIENPKKFSKLLNKIDSQNIVPN</sequence>
<keyword evidence="7 15" id="KW-0067">ATP-binding</keyword>
<organism evidence="18 19">
    <name type="scientific">Candidatus Woesebacteria bacterium RIFCSPHIGHO2_02_FULL_39_13</name>
    <dbReference type="NCBI Taxonomy" id="1802505"/>
    <lineage>
        <taxon>Bacteria</taxon>
        <taxon>Candidatus Woeseibacteriota</taxon>
    </lineage>
</organism>
<keyword evidence="10 15" id="KW-0234">DNA repair</keyword>
<dbReference type="InterPro" id="IPR011545">
    <property type="entry name" value="DEAD/DEAH_box_helicase_dom"/>
</dbReference>
<evidence type="ECO:0000256" key="13">
    <source>
        <dbReference type="ARBA" id="ARBA00034808"/>
    </source>
</evidence>
<dbReference type="InterPro" id="IPR047112">
    <property type="entry name" value="RecG/Mfd"/>
</dbReference>
<dbReference type="InterPro" id="IPR001650">
    <property type="entry name" value="Helicase_C-like"/>
</dbReference>